<protein>
    <submittedName>
        <fullName evidence="2">DUF3649 domain-containing protein</fullName>
    </submittedName>
</protein>
<keyword evidence="1" id="KW-0472">Membrane</keyword>
<evidence type="ECO:0000313" key="3">
    <source>
        <dbReference type="Proteomes" id="UP001352263"/>
    </source>
</evidence>
<keyword evidence="1" id="KW-1133">Transmembrane helix</keyword>
<feature type="transmembrane region" description="Helical" evidence="1">
    <location>
        <begin position="47"/>
        <end position="67"/>
    </location>
</feature>
<dbReference type="RefSeq" id="WP_326507958.1">
    <property type="nucleotide sequence ID" value="NZ_JAWIIV010000017.1"/>
</dbReference>
<proteinExistence type="predicted"/>
<comment type="caution">
    <text evidence="2">The sequence shown here is derived from an EMBL/GenBank/DDBJ whole genome shotgun (WGS) entry which is preliminary data.</text>
</comment>
<evidence type="ECO:0000313" key="2">
    <source>
        <dbReference type="EMBL" id="MEC4721251.1"/>
    </source>
</evidence>
<sequence>MKQPGVATRYRCGVAMRAVAAIGGGYLLAALASAVLAAVLPMPRADAASVATMMSFAIYACAVLWVFAARSALHAWTGVLASAALLGMLLWFSRSVQ</sequence>
<gene>
    <name evidence="2" type="ORF">RY831_18970</name>
</gene>
<name>A0ABU6JCS9_9BURK</name>
<dbReference type="Proteomes" id="UP001352263">
    <property type="component" value="Unassembled WGS sequence"/>
</dbReference>
<accession>A0ABU6JCS9</accession>
<feature type="transmembrane region" description="Helical" evidence="1">
    <location>
        <begin position="20"/>
        <end position="40"/>
    </location>
</feature>
<dbReference type="EMBL" id="JAWIIV010000017">
    <property type="protein sequence ID" value="MEC4721251.1"/>
    <property type="molecule type" value="Genomic_DNA"/>
</dbReference>
<keyword evidence="1" id="KW-0812">Transmembrane</keyword>
<keyword evidence="3" id="KW-1185">Reference proteome</keyword>
<dbReference type="InterPro" id="IPR022109">
    <property type="entry name" value="DUF3649"/>
</dbReference>
<organism evidence="2 3">
    <name type="scientific">Noviherbaspirillum album</name>
    <dbReference type="NCBI Taxonomy" id="3080276"/>
    <lineage>
        <taxon>Bacteria</taxon>
        <taxon>Pseudomonadati</taxon>
        <taxon>Pseudomonadota</taxon>
        <taxon>Betaproteobacteria</taxon>
        <taxon>Burkholderiales</taxon>
        <taxon>Oxalobacteraceae</taxon>
        <taxon>Noviherbaspirillum</taxon>
    </lineage>
</organism>
<evidence type="ECO:0000256" key="1">
    <source>
        <dbReference type="SAM" id="Phobius"/>
    </source>
</evidence>
<dbReference type="Pfam" id="PF12365">
    <property type="entry name" value="DUF3649"/>
    <property type="match status" value="1"/>
</dbReference>
<feature type="transmembrane region" description="Helical" evidence="1">
    <location>
        <begin position="73"/>
        <end position="92"/>
    </location>
</feature>
<reference evidence="2 3" key="1">
    <citation type="submission" date="2023-10" db="EMBL/GenBank/DDBJ databases">
        <title>Noviherbaspirillum sp. CPCC 100848 genome assembly.</title>
        <authorList>
            <person name="Li X.Y."/>
            <person name="Fang X.M."/>
        </authorList>
    </citation>
    <scope>NUCLEOTIDE SEQUENCE [LARGE SCALE GENOMIC DNA]</scope>
    <source>
        <strain evidence="2 3">CPCC 100848</strain>
    </source>
</reference>